<comment type="similarity">
    <text evidence="1">Belongs to the NCBP3 family.</text>
</comment>
<dbReference type="Proteomes" id="UP000078542">
    <property type="component" value="Unassembled WGS sequence"/>
</dbReference>
<dbReference type="InterPro" id="IPR019416">
    <property type="entry name" value="NCBP3"/>
</dbReference>
<dbReference type="PANTHER" id="PTHR16291">
    <property type="entry name" value="NUCLEAR CAP-BINDING PROTEIN SUBUNIT 3"/>
    <property type="match status" value="1"/>
</dbReference>
<keyword evidence="5" id="KW-1185">Reference proteome</keyword>
<name>A0A151I7S5_9HYME</name>
<evidence type="ECO:0000313" key="4">
    <source>
        <dbReference type="EMBL" id="KYM94212.1"/>
    </source>
</evidence>
<feature type="region of interest" description="Disordered" evidence="3">
    <location>
        <begin position="162"/>
        <end position="191"/>
    </location>
</feature>
<evidence type="ECO:0000256" key="2">
    <source>
        <dbReference type="ARBA" id="ARBA00019876"/>
    </source>
</evidence>
<feature type="region of interest" description="Disordered" evidence="3">
    <location>
        <begin position="331"/>
        <end position="358"/>
    </location>
</feature>
<evidence type="ECO:0000256" key="1">
    <source>
        <dbReference type="ARBA" id="ARBA00006069"/>
    </source>
</evidence>
<sequence length="594" mass="68389">MDEYDEPSDVEMVPFDEVERSKATLKPELQTLENNSEKSIDTSSIDIFSIKEKLKLEERAKRFGLAEKCNELSNLEVDLYNSLGIIDDENAKNVRLNVIHMRGTEDMSTQDIFKYFQDYSPVSIEWINDVSCNVVWFDKVMAAKAMLGLSKRILGSIAKYSDRENDSENRKDDTVKADEENEPINADKNGKEDNCISIKDIDYPLPPGIWRKGIDYPKSKGIYLRFATKADKKQGNAEKRSEYYKKYGNPNFGGIKGILTESRKRMYKQTKQSKHKSLNEDKNEDQAKNPWGTLSETWGLNDVVEDDFLPKNGVKDQGCSIKKRLGLKYPEKDTVAEESGEASSSSDSDESWCKRSKIPRMRMHADDEEEKVQKRREKLRFQMILNNLNNSGDLRSKLGKPKSKMQYHEPIQVVVTNTNAVNSKRNNSGIIRQQGHQNVKEIHSMEREEGEWQESEEDEHEEEDKEEQRLGQMNTEEREEGEEEEEEEEEGEHNEDEEESSEEDVTAKEIQGPKGSVIKVVPPKPRIASTVWARLNHGKSEANDSYLKKRLSNSRDLRTTLKGGDLRSRIGNHTRGRSPLRIEVKNDKYTKNKD</sequence>
<feature type="region of interest" description="Disordered" evidence="3">
    <location>
        <begin position="268"/>
        <end position="293"/>
    </location>
</feature>
<dbReference type="Gene3D" id="3.30.70.330">
    <property type="match status" value="1"/>
</dbReference>
<proteinExistence type="inferred from homology"/>
<feature type="compositionally biased region" description="Acidic residues" evidence="3">
    <location>
        <begin position="448"/>
        <end position="465"/>
    </location>
</feature>
<dbReference type="EMBL" id="KQ978397">
    <property type="protein sequence ID" value="KYM94212.1"/>
    <property type="molecule type" value="Genomic_DNA"/>
</dbReference>
<dbReference type="GO" id="GO:0003729">
    <property type="term" value="F:mRNA binding"/>
    <property type="evidence" value="ECO:0007669"/>
    <property type="project" value="InterPro"/>
</dbReference>
<dbReference type="OrthoDB" id="422106at2759"/>
<evidence type="ECO:0000256" key="3">
    <source>
        <dbReference type="SAM" id="MobiDB-lite"/>
    </source>
</evidence>
<dbReference type="AlphaFoldDB" id="A0A151I7S5"/>
<dbReference type="PANTHER" id="PTHR16291:SF0">
    <property type="entry name" value="NUCLEAR CAP-BINDING PROTEIN SUBUNIT 3"/>
    <property type="match status" value="1"/>
</dbReference>
<dbReference type="STRING" id="456900.A0A151I7S5"/>
<feature type="compositionally biased region" description="Acidic residues" evidence="3">
    <location>
        <begin position="477"/>
        <end position="504"/>
    </location>
</feature>
<dbReference type="KEGG" id="ccoa:108781519"/>
<organism evidence="4 5">
    <name type="scientific">Cyphomyrmex costatus</name>
    <dbReference type="NCBI Taxonomy" id="456900"/>
    <lineage>
        <taxon>Eukaryota</taxon>
        <taxon>Metazoa</taxon>
        <taxon>Ecdysozoa</taxon>
        <taxon>Arthropoda</taxon>
        <taxon>Hexapoda</taxon>
        <taxon>Insecta</taxon>
        <taxon>Pterygota</taxon>
        <taxon>Neoptera</taxon>
        <taxon>Endopterygota</taxon>
        <taxon>Hymenoptera</taxon>
        <taxon>Apocrita</taxon>
        <taxon>Aculeata</taxon>
        <taxon>Formicoidea</taxon>
        <taxon>Formicidae</taxon>
        <taxon>Myrmicinae</taxon>
        <taxon>Cyphomyrmex</taxon>
    </lineage>
</organism>
<feature type="compositionally biased region" description="Basic and acidic residues" evidence="3">
    <location>
        <begin position="558"/>
        <end position="568"/>
    </location>
</feature>
<dbReference type="Pfam" id="PF10309">
    <property type="entry name" value="NCBP3"/>
    <property type="match status" value="1"/>
</dbReference>
<feature type="region of interest" description="Disordered" evidence="3">
    <location>
        <begin position="558"/>
        <end position="594"/>
    </location>
</feature>
<reference evidence="4 5" key="1">
    <citation type="submission" date="2016-03" db="EMBL/GenBank/DDBJ databases">
        <title>Cyphomyrmex costatus WGS genome.</title>
        <authorList>
            <person name="Nygaard S."/>
            <person name="Hu H."/>
            <person name="Boomsma J."/>
            <person name="Zhang G."/>
        </authorList>
    </citation>
    <scope>NUCLEOTIDE SEQUENCE [LARGE SCALE GENOMIC DNA]</scope>
    <source>
        <strain evidence="4">MS0001</strain>
        <tissue evidence="4">Whole body</tissue>
    </source>
</reference>
<gene>
    <name evidence="4" type="ORF">ALC62_15167</name>
</gene>
<feature type="compositionally biased region" description="Basic and acidic residues" evidence="3">
    <location>
        <begin position="162"/>
        <end position="178"/>
    </location>
</feature>
<protein>
    <recommendedName>
        <fullName evidence="2">Nuclear cap-binding protein subunit 3</fullName>
    </recommendedName>
</protein>
<dbReference type="GO" id="GO:0000340">
    <property type="term" value="F:RNA 7-methylguanosine cap binding"/>
    <property type="evidence" value="ECO:0007669"/>
    <property type="project" value="InterPro"/>
</dbReference>
<evidence type="ECO:0000313" key="5">
    <source>
        <dbReference type="Proteomes" id="UP000078542"/>
    </source>
</evidence>
<feature type="region of interest" description="Disordered" evidence="3">
    <location>
        <begin position="445"/>
        <end position="524"/>
    </location>
</feature>
<dbReference type="GO" id="GO:0005634">
    <property type="term" value="C:nucleus"/>
    <property type="evidence" value="ECO:0007669"/>
    <property type="project" value="TreeGrafter"/>
</dbReference>
<feature type="compositionally biased region" description="Basic and acidic residues" evidence="3">
    <location>
        <begin position="277"/>
        <end position="287"/>
    </location>
</feature>
<dbReference type="InterPro" id="IPR012677">
    <property type="entry name" value="Nucleotide-bd_a/b_plait_sf"/>
</dbReference>
<accession>A0A151I7S5</accession>
<feature type="compositionally biased region" description="Basic and acidic residues" evidence="3">
    <location>
        <begin position="580"/>
        <end position="594"/>
    </location>
</feature>